<dbReference type="InterPro" id="IPR020045">
    <property type="entry name" value="DNA_polI_H3TH"/>
</dbReference>
<accession>A0A2P5SZN2</accession>
<dbReference type="Pfam" id="PF02739">
    <property type="entry name" value="5_3_exonuc_N"/>
    <property type="match status" value="1"/>
</dbReference>
<evidence type="ECO:0000259" key="4">
    <source>
        <dbReference type="SMART" id="SM00475"/>
    </source>
</evidence>
<dbReference type="SMART" id="SM00279">
    <property type="entry name" value="HhH2"/>
    <property type="match status" value="1"/>
</dbReference>
<dbReference type="AlphaFoldDB" id="A0A2P5SZN2"/>
<proteinExistence type="predicted"/>
<dbReference type="Proteomes" id="UP000296153">
    <property type="component" value="Unassembled WGS sequence"/>
</dbReference>
<sequence length="286" mass="32230">MKHLILIDGSSVLYRAYHVFPSLTNSKGEPIGAIFGFINVLKSLIKKYNSTHIGIVFDISKKTFRNKIFVNYKCNRSPMPSNLVIQIEPLYDIISAMGLRVITVTDVEADDVIGTLVVKYTKLDFSILISSNDKDMAQLVRSNVNLISNTKSILGPYEIEQKYGVLPELIVDLIAIMGDRSDNIPGIPRIGQKTAINLIKTLGNIKSIYSNLNKISSLSFRGAKNTAIKLEQYRDLAFLSYNLAKIKTDVVIHLDYEDLAIKDINIVALKKAFNRYEFRSFLNYLI</sequence>
<comment type="caution">
    <text evidence="5">The sequence shown here is derived from an EMBL/GenBank/DDBJ whole genome shotgun (WGS) entry which is preliminary data.</text>
</comment>
<dbReference type="CDD" id="cd09859">
    <property type="entry name" value="PIN_53EXO"/>
    <property type="match status" value="1"/>
</dbReference>
<organism evidence="5 6">
    <name type="scientific">Candidatus Pantoea edessiphila</name>
    <dbReference type="NCBI Taxonomy" id="2044610"/>
    <lineage>
        <taxon>Bacteria</taxon>
        <taxon>Pseudomonadati</taxon>
        <taxon>Pseudomonadota</taxon>
        <taxon>Gammaproteobacteria</taxon>
        <taxon>Enterobacterales</taxon>
        <taxon>Erwiniaceae</taxon>
        <taxon>Pantoea</taxon>
    </lineage>
</organism>
<dbReference type="OrthoDB" id="9806424at2"/>
<name>A0A2P5SZN2_9GAMM</name>
<reference evidence="5 6" key="1">
    <citation type="journal article" date="2018" name="Genome Biol. Evol.">
        <title>Cladogenesis and Genomic Streamlining in Extracellular Endosymbionts of Tropical Stink Bugs.</title>
        <authorList>
            <person name="Otero-Bravo A."/>
            <person name="Goffredi S."/>
            <person name="Sabree Z.L."/>
        </authorList>
    </citation>
    <scope>NUCLEOTIDE SEQUENCE [LARGE SCALE GENOMIC DNA]</scope>
    <source>
        <strain evidence="5 6">SoEE</strain>
    </source>
</reference>
<dbReference type="Gene3D" id="1.10.150.20">
    <property type="entry name" value="5' to 3' exonuclease, C-terminal subdomain"/>
    <property type="match status" value="1"/>
</dbReference>
<dbReference type="EMBL" id="PDKT01000004">
    <property type="protein sequence ID" value="PPI87794.1"/>
    <property type="molecule type" value="Genomic_DNA"/>
</dbReference>
<evidence type="ECO:0000256" key="3">
    <source>
        <dbReference type="ARBA" id="ARBA00023125"/>
    </source>
</evidence>
<evidence type="ECO:0000313" key="5">
    <source>
        <dbReference type="EMBL" id="PPI87794.1"/>
    </source>
</evidence>
<keyword evidence="1" id="KW-0540">Nuclease</keyword>
<dbReference type="SUPFAM" id="SSF47807">
    <property type="entry name" value="5' to 3' exonuclease, C-terminal subdomain"/>
    <property type="match status" value="1"/>
</dbReference>
<dbReference type="InterPro" id="IPR036279">
    <property type="entry name" value="5-3_exonuclease_C_sf"/>
</dbReference>
<dbReference type="InterPro" id="IPR038969">
    <property type="entry name" value="FEN"/>
</dbReference>
<feature type="domain" description="5'-3' exonuclease" evidence="4">
    <location>
        <begin position="2"/>
        <end position="262"/>
    </location>
</feature>
<dbReference type="FunFam" id="1.10.150.20:FF:000003">
    <property type="entry name" value="DNA polymerase I"/>
    <property type="match status" value="1"/>
</dbReference>
<dbReference type="GO" id="GO:0003677">
    <property type="term" value="F:DNA binding"/>
    <property type="evidence" value="ECO:0007669"/>
    <property type="project" value="UniProtKB-KW"/>
</dbReference>
<dbReference type="CDD" id="cd09898">
    <property type="entry name" value="H3TH_53EXO"/>
    <property type="match status" value="1"/>
</dbReference>
<dbReference type="InterPro" id="IPR029060">
    <property type="entry name" value="PIN-like_dom_sf"/>
</dbReference>
<evidence type="ECO:0000256" key="2">
    <source>
        <dbReference type="ARBA" id="ARBA00022801"/>
    </source>
</evidence>
<dbReference type="InterPro" id="IPR020046">
    <property type="entry name" value="5-3_exonucl_a-hlix_arch_N"/>
</dbReference>
<dbReference type="PANTHER" id="PTHR42646">
    <property type="entry name" value="FLAP ENDONUCLEASE XNI"/>
    <property type="match status" value="1"/>
</dbReference>
<keyword evidence="2" id="KW-0378">Hydrolase</keyword>
<evidence type="ECO:0000313" key="6">
    <source>
        <dbReference type="Proteomes" id="UP000296153"/>
    </source>
</evidence>
<protein>
    <recommendedName>
        <fullName evidence="4">5'-3' exonuclease domain-containing protein</fullName>
    </recommendedName>
</protein>
<dbReference type="GO" id="GO:0017108">
    <property type="term" value="F:5'-flap endonuclease activity"/>
    <property type="evidence" value="ECO:0007669"/>
    <property type="project" value="InterPro"/>
</dbReference>
<dbReference type="GO" id="GO:0033567">
    <property type="term" value="P:DNA replication, Okazaki fragment processing"/>
    <property type="evidence" value="ECO:0007669"/>
    <property type="project" value="InterPro"/>
</dbReference>
<dbReference type="RefSeq" id="WP_136131197.1">
    <property type="nucleotide sequence ID" value="NZ_PDKT01000004.1"/>
</dbReference>
<dbReference type="InterPro" id="IPR008918">
    <property type="entry name" value="HhH2"/>
</dbReference>
<dbReference type="GO" id="GO:0008409">
    <property type="term" value="F:5'-3' exonuclease activity"/>
    <property type="evidence" value="ECO:0007669"/>
    <property type="project" value="InterPro"/>
</dbReference>
<dbReference type="SUPFAM" id="SSF88723">
    <property type="entry name" value="PIN domain-like"/>
    <property type="match status" value="1"/>
</dbReference>
<evidence type="ECO:0000256" key="1">
    <source>
        <dbReference type="ARBA" id="ARBA00022722"/>
    </source>
</evidence>
<keyword evidence="3" id="KW-0238">DNA-binding</keyword>
<dbReference type="Pfam" id="PF01367">
    <property type="entry name" value="5_3_exonuc"/>
    <property type="match status" value="1"/>
</dbReference>
<dbReference type="InterPro" id="IPR002421">
    <property type="entry name" value="5-3_exonuclease"/>
</dbReference>
<dbReference type="PANTHER" id="PTHR42646:SF2">
    <property type="entry name" value="5'-3' EXONUCLEASE FAMILY PROTEIN"/>
    <property type="match status" value="1"/>
</dbReference>
<gene>
    <name evidence="5" type="ORF">CRV12_03070</name>
</gene>
<dbReference type="SMART" id="SM00475">
    <property type="entry name" value="53EXOc"/>
    <property type="match status" value="1"/>
</dbReference>
<dbReference type="Gene3D" id="3.40.50.1010">
    <property type="entry name" value="5'-nuclease"/>
    <property type="match status" value="1"/>
</dbReference>